<reference evidence="3" key="1">
    <citation type="journal article" date="2019" name="Mol. Biol. Evol.">
        <title>Blast fungal genomes show frequent chromosomal changes, gene gains and losses, and effector gene turnover.</title>
        <authorList>
            <person name="Gomez Luciano L.B."/>
            <person name="Jason Tsai I."/>
            <person name="Chuma I."/>
            <person name="Tosa Y."/>
            <person name="Chen Y.H."/>
            <person name="Li J.Y."/>
            <person name="Li M.Y."/>
            <person name="Jade Lu M.Y."/>
            <person name="Nakayashiki H."/>
            <person name="Li W.H."/>
        </authorList>
    </citation>
    <scope>NUCLEOTIDE SEQUENCE</scope>
    <source>
        <strain evidence="3">NI907</strain>
    </source>
</reference>
<dbReference type="KEGG" id="pgri:PgNI_02299"/>
<sequence length="172" mass="18954">MLGIASLILTKMKCESAERRDKMPSKSQPLPPLGVDGQAISNGPAVPPHPLLTAIIVGYGGASGPVAVLTCIGDAIEILAGRQVARQEGWILVPRRMVRQWRLVGARWAVHLFFFCLVFGWISVEKQKSNQWVLRTICRSGPYAFVLNPYNVVLCFFLLFFSSKPRSGLALC</sequence>
<gene>
    <name evidence="3" type="ORF">PgNI_02299</name>
</gene>
<keyword evidence="2" id="KW-1185">Reference proteome</keyword>
<feature type="transmembrane region" description="Helical" evidence="1">
    <location>
        <begin position="104"/>
        <end position="122"/>
    </location>
</feature>
<protein>
    <submittedName>
        <fullName evidence="3">Uncharacterized protein</fullName>
    </submittedName>
</protein>
<name>A0A6P8BK13_PYRGI</name>
<dbReference type="AlphaFoldDB" id="A0A6P8BK13"/>
<proteinExistence type="predicted"/>
<evidence type="ECO:0000313" key="3">
    <source>
        <dbReference type="RefSeq" id="XP_030987437.1"/>
    </source>
</evidence>
<organism evidence="2 3">
    <name type="scientific">Pyricularia grisea</name>
    <name type="common">Crabgrass-specific blast fungus</name>
    <name type="synonym">Magnaporthe grisea</name>
    <dbReference type="NCBI Taxonomy" id="148305"/>
    <lineage>
        <taxon>Eukaryota</taxon>
        <taxon>Fungi</taxon>
        <taxon>Dikarya</taxon>
        <taxon>Ascomycota</taxon>
        <taxon>Pezizomycotina</taxon>
        <taxon>Sordariomycetes</taxon>
        <taxon>Sordariomycetidae</taxon>
        <taxon>Magnaporthales</taxon>
        <taxon>Pyriculariaceae</taxon>
        <taxon>Pyricularia</taxon>
    </lineage>
</organism>
<dbReference type="GeneID" id="41957278"/>
<evidence type="ECO:0000256" key="1">
    <source>
        <dbReference type="SAM" id="Phobius"/>
    </source>
</evidence>
<dbReference type="RefSeq" id="XP_030987437.1">
    <property type="nucleotide sequence ID" value="XM_031122366.1"/>
</dbReference>
<accession>A0A6P8BK13</accession>
<reference evidence="3" key="3">
    <citation type="submission" date="2025-08" db="UniProtKB">
        <authorList>
            <consortium name="RefSeq"/>
        </authorList>
    </citation>
    <scope>IDENTIFICATION</scope>
    <source>
        <strain evidence="3">NI907</strain>
    </source>
</reference>
<dbReference type="Proteomes" id="UP000515153">
    <property type="component" value="Unplaced"/>
</dbReference>
<reference evidence="3" key="2">
    <citation type="submission" date="2019-10" db="EMBL/GenBank/DDBJ databases">
        <authorList>
            <consortium name="NCBI Genome Project"/>
        </authorList>
    </citation>
    <scope>NUCLEOTIDE SEQUENCE</scope>
    <source>
        <strain evidence="3">NI907</strain>
    </source>
</reference>
<evidence type="ECO:0000313" key="2">
    <source>
        <dbReference type="Proteomes" id="UP000515153"/>
    </source>
</evidence>
<keyword evidence="1" id="KW-0812">Transmembrane</keyword>
<keyword evidence="1" id="KW-1133">Transmembrane helix</keyword>
<keyword evidence="1" id="KW-0472">Membrane</keyword>
<feature type="transmembrane region" description="Helical" evidence="1">
    <location>
        <begin position="142"/>
        <end position="161"/>
    </location>
</feature>